<proteinExistence type="predicted"/>
<sequence length="213" mass="23646">MRVLPPLLVGFGLLAPVAATAHPHVWVDGTLTAHLTPQTMIDSVTVEWVFDDAYSAYTLEGRDRNRNGRYEPKELHDLIDGAMDRLVEWRYFTDIRDSQNTRATFAHARDAIASVKDGKLVFTFTLPLATPVAAQGATLRLYDPSFYMDVAPAEQDPVRFDPAGRCQATFHPPPPMQESMLMSESMFRQEVTPETEASIGLAYAASLSVECTP</sequence>
<keyword evidence="3" id="KW-1185">Reference proteome</keyword>
<protein>
    <submittedName>
        <fullName evidence="2">ABC-type uncharacterized transport system, substrate-binding protein</fullName>
    </submittedName>
</protein>
<evidence type="ECO:0000313" key="2">
    <source>
        <dbReference type="EMBL" id="SIS97800.1"/>
    </source>
</evidence>
<keyword evidence="1" id="KW-0732">Signal</keyword>
<dbReference type="RefSeq" id="WP_076401059.1">
    <property type="nucleotide sequence ID" value="NZ_FTOA01000005.1"/>
</dbReference>
<reference evidence="2 3" key="1">
    <citation type="submission" date="2017-01" db="EMBL/GenBank/DDBJ databases">
        <authorList>
            <person name="Mah S.A."/>
            <person name="Swanson W.J."/>
            <person name="Moy G.W."/>
            <person name="Vacquier V.D."/>
        </authorList>
    </citation>
    <scope>NUCLEOTIDE SEQUENCE [LARGE SCALE GENOMIC DNA]</scope>
    <source>
        <strain evidence="2 3">DSM 11589</strain>
    </source>
</reference>
<dbReference type="EMBL" id="FTOA01000005">
    <property type="protein sequence ID" value="SIS97800.1"/>
    <property type="molecule type" value="Genomic_DNA"/>
</dbReference>
<evidence type="ECO:0000256" key="1">
    <source>
        <dbReference type="SAM" id="SignalP"/>
    </source>
</evidence>
<dbReference type="Proteomes" id="UP000185678">
    <property type="component" value="Unassembled WGS sequence"/>
</dbReference>
<gene>
    <name evidence="2" type="ORF">SAMN05421779_105126</name>
</gene>
<dbReference type="AlphaFoldDB" id="A0A1N7NHL9"/>
<dbReference type="STRING" id="80876.SAMN05421779_105126"/>
<dbReference type="InterPro" id="IPR010412">
    <property type="entry name" value="DUF1007"/>
</dbReference>
<accession>A0A1N7NHL9</accession>
<dbReference type="Pfam" id="PF06226">
    <property type="entry name" value="DUF1007"/>
    <property type="match status" value="1"/>
</dbReference>
<feature type="signal peptide" evidence="1">
    <location>
        <begin position="1"/>
        <end position="21"/>
    </location>
</feature>
<feature type="chain" id="PRO_5012297791" evidence="1">
    <location>
        <begin position="22"/>
        <end position="213"/>
    </location>
</feature>
<evidence type="ECO:0000313" key="3">
    <source>
        <dbReference type="Proteomes" id="UP000185678"/>
    </source>
</evidence>
<organism evidence="2 3">
    <name type="scientific">Insolitispirillum peregrinum</name>
    <dbReference type="NCBI Taxonomy" id="80876"/>
    <lineage>
        <taxon>Bacteria</taxon>
        <taxon>Pseudomonadati</taxon>
        <taxon>Pseudomonadota</taxon>
        <taxon>Alphaproteobacteria</taxon>
        <taxon>Rhodospirillales</taxon>
        <taxon>Novispirillaceae</taxon>
        <taxon>Insolitispirillum</taxon>
    </lineage>
</organism>
<name>A0A1N7NHL9_9PROT</name>